<dbReference type="NCBIfam" id="TIGR00212">
    <property type="entry name" value="hemC"/>
    <property type="match status" value="1"/>
</dbReference>
<dbReference type="InterPro" id="IPR000860">
    <property type="entry name" value="HemC"/>
</dbReference>
<evidence type="ECO:0000256" key="2">
    <source>
        <dbReference type="ARBA" id="ARBA00002869"/>
    </source>
</evidence>
<evidence type="ECO:0000256" key="6">
    <source>
        <dbReference type="ARBA" id="ARBA00022679"/>
    </source>
</evidence>
<dbReference type="PRINTS" id="PR00151">
    <property type="entry name" value="PORPHBDMNASE"/>
</dbReference>
<dbReference type="EMBL" id="CAMXCT020002668">
    <property type="protein sequence ID" value="CAL1153038.1"/>
    <property type="molecule type" value="Genomic_DNA"/>
</dbReference>
<dbReference type="Gene3D" id="3.30.160.40">
    <property type="entry name" value="Porphobilinogen deaminase, C-terminal domain"/>
    <property type="match status" value="1"/>
</dbReference>
<keyword evidence="14" id="KW-1185">Reference proteome</keyword>
<dbReference type="EC" id="2.5.1.61" evidence="5"/>
<dbReference type="FunFam" id="3.30.160.40:FF:000001">
    <property type="entry name" value="Porphobilinogen deaminase"/>
    <property type="match status" value="1"/>
</dbReference>
<evidence type="ECO:0000256" key="1">
    <source>
        <dbReference type="ARBA" id="ARBA00001916"/>
    </source>
</evidence>
<evidence type="ECO:0000256" key="4">
    <source>
        <dbReference type="ARBA" id="ARBA00005638"/>
    </source>
</evidence>
<evidence type="ECO:0000313" key="13">
    <source>
        <dbReference type="EMBL" id="CAL4786975.1"/>
    </source>
</evidence>
<gene>
    <name evidence="12" type="ORF">C1SCF055_LOCUS25841</name>
</gene>
<name>A0A9P1G4G0_9DINO</name>
<proteinExistence type="inferred from homology"/>
<evidence type="ECO:0000313" key="14">
    <source>
        <dbReference type="Proteomes" id="UP001152797"/>
    </source>
</evidence>
<dbReference type="OrthoDB" id="564646at2759"/>
<dbReference type="Pfam" id="PF03900">
    <property type="entry name" value="Porphobil_deamC"/>
    <property type="match status" value="1"/>
</dbReference>
<sequence>MKRSQPRKEEGRGVPAEDAEYHGEDQGPPPTMSRRSMIVAAGCGATLLAAPGFVAPGAPQRTTTERTTTEEGLRSVLREATAAPRGSGASLGAVAMLGGCTALALAGRRARRGNSRAATATARAAEGPVLTLGTRGSPLALAQAYEAKRRLGEAFPELAGDDAVEIRIISTTGDQRLEISLAEIGGKGLFTRELDVALASKEVDFCVHSTKDVPTELIPDTELCTMLPREDTRDVLISGDPEKITCIEDFPDGSLIGTASLRRQAQIYSKNPNVKCVNFRGNVQTRLRKLQGGDVKGTFLAYAGLKRMSMEEHATKVLEWDEMLPAIAQGAISFQCRSDDERVLNYLKPLSHDDTFQAVTCERAFLAALDGNCKTPIAGQAKVIDGELHLKGLVASPDGQKIFRCERKGKVSEATEIGTDAGLEIRKEAGEAFFQEMQEMVGLTFEPLWLGNRLRSFWRSHAVGRRDDREDREDRERSARREPREPREPRSDDRQRERVNDRDRGERLGDRGDRGYRDRNDRAGNHRNDRDRRDHRDQRDQPESRRRRGEAEQEDDRAKRRREDERRRGSADEESRRRDERRRDDERRDERRDRSERRKEDDGERKRREEQERIKREEEKRKKEEDMRRREEELQKKRDEKRRVEEEERKKVDEERRAKLAEERKRDEERRKEEEERNKEEMERRRREEWQRHEEELQRKAEDEKKRAEEEQKRREEEAQVLRQQQATLSVLRVLQKLSNASR</sequence>
<feature type="region of interest" description="Disordered" evidence="9">
    <location>
        <begin position="465"/>
        <end position="722"/>
    </location>
</feature>
<dbReference type="AlphaFoldDB" id="A0A9P1G4G0"/>
<dbReference type="EMBL" id="CAMXCT030002668">
    <property type="protein sequence ID" value="CAL4786975.1"/>
    <property type="molecule type" value="Genomic_DNA"/>
</dbReference>
<feature type="compositionally biased region" description="Basic and acidic residues" evidence="9">
    <location>
        <begin position="556"/>
        <end position="720"/>
    </location>
</feature>
<evidence type="ECO:0000256" key="3">
    <source>
        <dbReference type="ARBA" id="ARBA00004735"/>
    </source>
</evidence>
<dbReference type="GO" id="GO:0005737">
    <property type="term" value="C:cytoplasm"/>
    <property type="evidence" value="ECO:0007669"/>
    <property type="project" value="TreeGrafter"/>
</dbReference>
<reference evidence="12" key="1">
    <citation type="submission" date="2022-10" db="EMBL/GenBank/DDBJ databases">
        <authorList>
            <person name="Chen Y."/>
            <person name="Dougan E. K."/>
            <person name="Chan C."/>
            <person name="Rhodes N."/>
            <person name="Thang M."/>
        </authorList>
    </citation>
    <scope>NUCLEOTIDE SEQUENCE</scope>
</reference>
<dbReference type="InterPro" id="IPR022419">
    <property type="entry name" value="Porphobilin_deaminase_cofac_BS"/>
</dbReference>
<keyword evidence="7" id="KW-0627">Porphyrin biosynthesis</keyword>
<dbReference type="Gene3D" id="3.40.190.10">
    <property type="entry name" value="Periplasmic binding protein-like II"/>
    <property type="match status" value="2"/>
</dbReference>
<evidence type="ECO:0000256" key="9">
    <source>
        <dbReference type="SAM" id="MobiDB-lite"/>
    </source>
</evidence>
<comment type="caution">
    <text evidence="12">The sequence shown here is derived from an EMBL/GenBank/DDBJ whole genome shotgun (WGS) entry which is preliminary data.</text>
</comment>
<dbReference type="Pfam" id="PF01379">
    <property type="entry name" value="Porphobil_deam"/>
    <property type="match status" value="1"/>
</dbReference>
<comment type="function">
    <text evidence="2">Tetrapolymerization of the monopyrrole PBG into the hydroxymethylbilane pre-uroporphyrinogen in several discrete steps.</text>
</comment>
<dbReference type="PROSITE" id="PS00533">
    <property type="entry name" value="PORPHOBILINOGEN_DEAM"/>
    <property type="match status" value="1"/>
</dbReference>
<dbReference type="PROSITE" id="PS51318">
    <property type="entry name" value="TAT"/>
    <property type="match status" value="1"/>
</dbReference>
<dbReference type="FunFam" id="3.40.190.10:FF:000005">
    <property type="entry name" value="Porphobilinogen deaminase"/>
    <property type="match status" value="1"/>
</dbReference>
<dbReference type="InterPro" id="IPR022418">
    <property type="entry name" value="Porphobilinogen_deaminase_C"/>
</dbReference>
<evidence type="ECO:0000256" key="8">
    <source>
        <dbReference type="ARBA" id="ARBA00033064"/>
    </source>
</evidence>
<dbReference type="EMBL" id="CAMXCT010002668">
    <property type="protein sequence ID" value="CAI3999663.1"/>
    <property type="molecule type" value="Genomic_DNA"/>
</dbReference>
<feature type="domain" description="Porphobilinogen deaminase N-terminal" evidence="10">
    <location>
        <begin position="130"/>
        <end position="344"/>
    </location>
</feature>
<evidence type="ECO:0000256" key="7">
    <source>
        <dbReference type="ARBA" id="ARBA00023244"/>
    </source>
</evidence>
<dbReference type="GO" id="GO:0004418">
    <property type="term" value="F:hydroxymethylbilane synthase activity"/>
    <property type="evidence" value="ECO:0007669"/>
    <property type="project" value="UniProtKB-EC"/>
</dbReference>
<dbReference type="GO" id="GO:0006783">
    <property type="term" value="P:heme biosynthetic process"/>
    <property type="evidence" value="ECO:0007669"/>
    <property type="project" value="TreeGrafter"/>
</dbReference>
<evidence type="ECO:0000313" key="12">
    <source>
        <dbReference type="EMBL" id="CAI3999663.1"/>
    </source>
</evidence>
<feature type="domain" description="Porphobilinogen deaminase C-terminal" evidence="11">
    <location>
        <begin position="357"/>
        <end position="426"/>
    </location>
</feature>
<feature type="compositionally biased region" description="Basic and acidic residues" evidence="9">
    <location>
        <begin position="465"/>
        <end position="544"/>
    </location>
</feature>
<protein>
    <recommendedName>
        <fullName evidence="5">hydroxymethylbilane synthase</fullName>
        <ecNumber evidence="5">2.5.1.61</ecNumber>
    </recommendedName>
    <alternativeName>
        <fullName evidence="8">Hydroxymethylbilane synthase</fullName>
    </alternativeName>
</protein>
<evidence type="ECO:0000259" key="10">
    <source>
        <dbReference type="Pfam" id="PF01379"/>
    </source>
</evidence>
<dbReference type="SUPFAM" id="SSF53850">
    <property type="entry name" value="Periplasmic binding protein-like II"/>
    <property type="match status" value="1"/>
</dbReference>
<feature type="region of interest" description="Disordered" evidence="9">
    <location>
        <begin position="1"/>
        <end position="34"/>
    </location>
</feature>
<evidence type="ECO:0000259" key="11">
    <source>
        <dbReference type="Pfam" id="PF03900"/>
    </source>
</evidence>
<keyword evidence="6" id="KW-0808">Transferase</keyword>
<dbReference type="SUPFAM" id="SSF54782">
    <property type="entry name" value="Porphobilinogen deaminase (hydroxymethylbilane synthase), C-terminal domain"/>
    <property type="match status" value="1"/>
</dbReference>
<organism evidence="12">
    <name type="scientific">Cladocopium goreaui</name>
    <dbReference type="NCBI Taxonomy" id="2562237"/>
    <lineage>
        <taxon>Eukaryota</taxon>
        <taxon>Sar</taxon>
        <taxon>Alveolata</taxon>
        <taxon>Dinophyceae</taxon>
        <taxon>Suessiales</taxon>
        <taxon>Symbiodiniaceae</taxon>
        <taxon>Cladocopium</taxon>
    </lineage>
</organism>
<accession>A0A9P1G4G0</accession>
<dbReference type="InterPro" id="IPR036803">
    <property type="entry name" value="Porphobilinogen_deaminase_C_sf"/>
</dbReference>
<comment type="similarity">
    <text evidence="4">Belongs to the HMBS family.</text>
</comment>
<evidence type="ECO:0000256" key="5">
    <source>
        <dbReference type="ARBA" id="ARBA00012655"/>
    </source>
</evidence>
<reference evidence="13 14" key="2">
    <citation type="submission" date="2024-05" db="EMBL/GenBank/DDBJ databases">
        <authorList>
            <person name="Chen Y."/>
            <person name="Shah S."/>
            <person name="Dougan E. K."/>
            <person name="Thang M."/>
            <person name="Chan C."/>
        </authorList>
    </citation>
    <scope>NUCLEOTIDE SEQUENCE [LARGE SCALE GENOMIC DNA]</scope>
</reference>
<dbReference type="PANTHER" id="PTHR11557">
    <property type="entry name" value="PORPHOBILINOGEN DEAMINASE"/>
    <property type="match status" value="1"/>
</dbReference>
<dbReference type="Proteomes" id="UP001152797">
    <property type="component" value="Unassembled WGS sequence"/>
</dbReference>
<dbReference type="InterPro" id="IPR022417">
    <property type="entry name" value="Porphobilin_deaminase_N"/>
</dbReference>
<dbReference type="PANTHER" id="PTHR11557:SF0">
    <property type="entry name" value="PORPHOBILINOGEN DEAMINASE"/>
    <property type="match status" value="1"/>
</dbReference>
<dbReference type="InterPro" id="IPR006311">
    <property type="entry name" value="TAT_signal"/>
</dbReference>
<comment type="cofactor">
    <cofactor evidence="1">
        <name>dipyrromethane</name>
        <dbReference type="ChEBI" id="CHEBI:60342"/>
    </cofactor>
</comment>
<comment type="pathway">
    <text evidence="3">Porphyrin-containing compound metabolism; protoporphyrin-IX biosynthesis; coproporphyrinogen-III from 5-aminolevulinate: step 2/4.</text>
</comment>
<dbReference type="HAMAP" id="MF_00260">
    <property type="entry name" value="Porphobil_deam"/>
    <property type="match status" value="1"/>
</dbReference>
<feature type="compositionally biased region" description="Basic and acidic residues" evidence="9">
    <location>
        <begin position="1"/>
        <end position="12"/>
    </location>
</feature>